<dbReference type="NCBIfam" id="TIGR01613">
    <property type="entry name" value="primase_Cterm"/>
    <property type="match status" value="1"/>
</dbReference>
<dbReference type="PROSITE" id="PS51206">
    <property type="entry name" value="SF3_HELICASE_1"/>
    <property type="match status" value="1"/>
</dbReference>
<evidence type="ECO:0000256" key="4">
    <source>
        <dbReference type="SAM" id="MobiDB-lite"/>
    </source>
</evidence>
<evidence type="ECO:0000313" key="6">
    <source>
        <dbReference type="EMBL" id="ADU12022.1"/>
    </source>
</evidence>
<dbReference type="KEGG" id="aex:Astex_0324"/>
<dbReference type="InterPro" id="IPR014818">
    <property type="entry name" value="Phage/plasmid_primase_P4_C"/>
</dbReference>
<dbReference type="HOGENOM" id="CLU_018483_2_1_5"/>
<dbReference type="EMBL" id="CP002395">
    <property type="protein sequence ID" value="ADU12022.1"/>
    <property type="molecule type" value="Genomic_DNA"/>
</dbReference>
<sequence>MSLEDHALSAEPSAKELAAYDLNDFGNALRLIRIMGGHIDKDTVKPDIKRCRLLNLVGQGWIAFNGKHWDITFGDQLARQSAHMVSQRMRDPEVMTAIMDKHGRAPADIQRYLDSLGQAGSTAAMLKQAEPYLSIEIEEFDRAPMAFNVRNGTVWLRQTEKGLKADLRPHDPGDRITRIANTEYDPKAKAPQFEQLVATSLRNPEVRAFMQRACGYAFTGEIFEQGFFILQGKGADGKSTIMNALRDMAGGYGASAKVETFLDTGQASPNGPQPELVRLAGETRLVLLAEPPRGAKLNEGLIKGWTGGDPYSARQIQGKNFEFVPKGRLWMMCNALPVVKGDDDGIWRRMNVIMFEHQVPEDQRDKRLPEKLKAEFPGILNWIIAGVGDWLEQGLKPPEKVRAVLENYRKTSSPFGDWLDESCVYGEAAGDAVTGATVLYNSYKAWAEENGHDRPMSVRAFGDALMQRQILLGPRLSDGKKTRKPIRLKTLAETGPRPTANSFSQAPAGAQSDPFSMDGFE</sequence>
<keyword evidence="1" id="KW-0547">Nucleotide-binding</keyword>
<dbReference type="SMART" id="SM00885">
    <property type="entry name" value="D5_N"/>
    <property type="match status" value="1"/>
</dbReference>
<dbReference type="STRING" id="573065.Astex_0324"/>
<feature type="region of interest" description="Disordered" evidence="4">
    <location>
        <begin position="477"/>
        <end position="521"/>
    </location>
</feature>
<dbReference type="GO" id="GO:0016787">
    <property type="term" value="F:hydrolase activity"/>
    <property type="evidence" value="ECO:0007669"/>
    <property type="project" value="UniProtKB-KW"/>
</dbReference>
<proteinExistence type="predicted"/>
<dbReference type="InterPro" id="IPR051620">
    <property type="entry name" value="ORF904-like_C"/>
</dbReference>
<dbReference type="InterPro" id="IPR006500">
    <property type="entry name" value="Helicase_put_C_phage/plasmid"/>
</dbReference>
<dbReference type="GO" id="GO:0005524">
    <property type="term" value="F:ATP binding"/>
    <property type="evidence" value="ECO:0007669"/>
    <property type="project" value="UniProtKB-KW"/>
</dbReference>
<dbReference type="PANTHER" id="PTHR35372">
    <property type="entry name" value="ATP BINDING PROTEIN-RELATED"/>
    <property type="match status" value="1"/>
</dbReference>
<evidence type="ECO:0000313" key="7">
    <source>
        <dbReference type="Proteomes" id="UP000001492"/>
    </source>
</evidence>
<evidence type="ECO:0000256" key="3">
    <source>
        <dbReference type="ARBA" id="ARBA00022840"/>
    </source>
</evidence>
<organism evidence="6 7">
    <name type="scientific">Asticcacaulis excentricus (strain ATCC 15261 / DSM 4724 / KCTC 12464 / NCIMB 9791 / VKM B-1370 / CB 48)</name>
    <dbReference type="NCBI Taxonomy" id="573065"/>
    <lineage>
        <taxon>Bacteria</taxon>
        <taxon>Pseudomonadati</taxon>
        <taxon>Pseudomonadota</taxon>
        <taxon>Alphaproteobacteria</taxon>
        <taxon>Caulobacterales</taxon>
        <taxon>Caulobacteraceae</taxon>
        <taxon>Asticcacaulis</taxon>
    </lineage>
</organism>
<gene>
    <name evidence="6" type="ordered locus">Astex_0324</name>
</gene>
<name>E8RPP5_ASTEC</name>
<dbReference type="Proteomes" id="UP000001492">
    <property type="component" value="Chromosome 1"/>
</dbReference>
<dbReference type="RefSeq" id="WP_013477856.1">
    <property type="nucleotide sequence ID" value="NC_014816.1"/>
</dbReference>
<dbReference type="OrthoDB" id="9763644at2"/>
<keyword evidence="7" id="KW-1185">Reference proteome</keyword>
<dbReference type="Pfam" id="PF08706">
    <property type="entry name" value="D5_N"/>
    <property type="match status" value="1"/>
</dbReference>
<reference evidence="7" key="1">
    <citation type="submission" date="2010-12" db="EMBL/GenBank/DDBJ databases">
        <title>Complete sequence of chromosome 1 of Asticcacaulis excentricus CB 48.</title>
        <authorList>
            <consortium name="US DOE Joint Genome Institute"/>
            <person name="Lucas S."/>
            <person name="Copeland A."/>
            <person name="Lapidus A."/>
            <person name="Cheng J.-F."/>
            <person name="Bruce D."/>
            <person name="Goodwin L."/>
            <person name="Pitluck S."/>
            <person name="Teshima H."/>
            <person name="Davenport K."/>
            <person name="Detter J.C."/>
            <person name="Han C."/>
            <person name="Tapia R."/>
            <person name="Land M."/>
            <person name="Hauser L."/>
            <person name="Jeffries C."/>
            <person name="Kyrpides N."/>
            <person name="Ivanova N."/>
            <person name="Ovchinnikova G."/>
            <person name="Brun Y.V."/>
            <person name="Woyke T."/>
        </authorList>
    </citation>
    <scope>NUCLEOTIDE SEQUENCE [LARGE SCALE GENOMIC DNA]</scope>
    <source>
        <strain evidence="7">ATCC 15261 / DSM 4724 / KCTC 12464 / NCIMB 9791 / VKM B-1370 / CB 48</strain>
    </source>
</reference>
<keyword evidence="3" id="KW-0067">ATP-binding</keyword>
<evidence type="ECO:0000256" key="2">
    <source>
        <dbReference type="ARBA" id="ARBA00022801"/>
    </source>
</evidence>
<dbReference type="AlphaFoldDB" id="E8RPP5"/>
<feature type="domain" description="SF3 helicase" evidence="5">
    <location>
        <begin position="205"/>
        <end position="368"/>
    </location>
</feature>
<dbReference type="SUPFAM" id="SSF52540">
    <property type="entry name" value="P-loop containing nucleoside triphosphate hydrolases"/>
    <property type="match status" value="1"/>
</dbReference>
<dbReference type="PANTHER" id="PTHR35372:SF2">
    <property type="entry name" value="SF3 HELICASE DOMAIN-CONTAINING PROTEIN"/>
    <property type="match status" value="1"/>
</dbReference>
<dbReference type="InterPro" id="IPR027417">
    <property type="entry name" value="P-loop_NTPase"/>
</dbReference>
<accession>E8RPP5</accession>
<dbReference type="eggNOG" id="COG3378">
    <property type="taxonomic scope" value="Bacteria"/>
</dbReference>
<evidence type="ECO:0000259" key="5">
    <source>
        <dbReference type="PROSITE" id="PS51206"/>
    </source>
</evidence>
<dbReference type="Gene3D" id="3.40.50.300">
    <property type="entry name" value="P-loop containing nucleotide triphosphate hydrolases"/>
    <property type="match status" value="1"/>
</dbReference>
<dbReference type="InterPro" id="IPR014015">
    <property type="entry name" value="Helicase_SF3_DNA-vir"/>
</dbReference>
<keyword evidence="2" id="KW-0378">Hydrolase</keyword>
<protein>
    <submittedName>
        <fullName evidence="6">Phage/plasmid primase, P4 family</fullName>
    </submittedName>
</protein>
<evidence type="ECO:0000256" key="1">
    <source>
        <dbReference type="ARBA" id="ARBA00022741"/>
    </source>
</evidence>